<dbReference type="Proteomes" id="UP000031518">
    <property type="component" value="Unassembled WGS sequence"/>
</dbReference>
<dbReference type="EMBL" id="CBXV010000004">
    <property type="protein sequence ID" value="CDM65388.1"/>
    <property type="molecule type" value="Genomic_DNA"/>
</dbReference>
<protein>
    <submittedName>
        <fullName evidence="1">Uncharacterized protein</fullName>
    </submittedName>
</protein>
<keyword evidence="2" id="KW-1185">Reference proteome</keyword>
<organism evidence="1 2">
    <name type="scientific">Pyrinomonas methylaliphatogenes</name>
    <dbReference type="NCBI Taxonomy" id="454194"/>
    <lineage>
        <taxon>Bacteria</taxon>
        <taxon>Pseudomonadati</taxon>
        <taxon>Acidobacteriota</taxon>
        <taxon>Blastocatellia</taxon>
        <taxon>Blastocatellales</taxon>
        <taxon>Pyrinomonadaceae</taxon>
        <taxon>Pyrinomonas</taxon>
    </lineage>
</organism>
<accession>A0A0B6WVT2</accession>
<gene>
    <name evidence="1" type="ORF">PYK22_01387</name>
</gene>
<reference evidence="1 2" key="2">
    <citation type="submission" date="2015-01" db="EMBL/GenBank/DDBJ databases">
        <title>Complete genome sequence of Pyrinomonas methylaliphatogenes type strain K22T.</title>
        <authorList>
            <person name="Lee K.C.Y."/>
            <person name="Power J.F."/>
            <person name="Dunfield P.F."/>
            <person name="Morgan X.C."/>
            <person name="Huttenhower C."/>
            <person name="Stott M.B."/>
        </authorList>
    </citation>
    <scope>NUCLEOTIDE SEQUENCE [LARGE SCALE GENOMIC DNA]</scope>
    <source>
        <strain evidence="1 2">K22</strain>
    </source>
</reference>
<evidence type="ECO:0000313" key="1">
    <source>
        <dbReference type="EMBL" id="CDM65388.1"/>
    </source>
</evidence>
<reference evidence="1 2" key="1">
    <citation type="submission" date="2013-12" db="EMBL/GenBank/DDBJ databases">
        <authorList>
            <person name="Stott M."/>
        </authorList>
    </citation>
    <scope>NUCLEOTIDE SEQUENCE [LARGE SCALE GENOMIC DNA]</scope>
    <source>
        <strain evidence="1 2">K22</strain>
    </source>
</reference>
<evidence type="ECO:0000313" key="2">
    <source>
        <dbReference type="Proteomes" id="UP000031518"/>
    </source>
</evidence>
<name>A0A0B6WVT2_9BACT</name>
<dbReference type="AlphaFoldDB" id="A0A0B6WVT2"/>
<proteinExistence type="predicted"/>
<dbReference type="STRING" id="454194.PYK22_01387"/>
<sequence length="52" mass="5795">MHLRTPRYRLLGACYRRVMNYPKAGYGAVQLALSVASSLGRPSNKLLRMIGS</sequence>